<evidence type="ECO:0000313" key="3">
    <source>
        <dbReference type="Proteomes" id="UP000028878"/>
    </source>
</evidence>
<dbReference type="InterPro" id="IPR052894">
    <property type="entry name" value="AsmA-related"/>
</dbReference>
<dbReference type="Pfam" id="PF05170">
    <property type="entry name" value="AsmA"/>
    <property type="match status" value="1"/>
</dbReference>
<evidence type="ECO:0000259" key="1">
    <source>
        <dbReference type="Pfam" id="PF05170"/>
    </source>
</evidence>
<dbReference type="EMBL" id="CCAE010000028">
    <property type="protein sequence ID" value="CDN88754.1"/>
    <property type="molecule type" value="Genomic_DNA"/>
</dbReference>
<accession>A0A1L1PJ35</accession>
<dbReference type="PANTHER" id="PTHR30441">
    <property type="entry name" value="DUF748 DOMAIN-CONTAINING PROTEIN"/>
    <property type="match status" value="1"/>
</dbReference>
<dbReference type="InterPro" id="IPR007844">
    <property type="entry name" value="AsmA"/>
</dbReference>
<evidence type="ECO:0000313" key="2">
    <source>
        <dbReference type="EMBL" id="CDN88754.1"/>
    </source>
</evidence>
<dbReference type="GO" id="GO:0005886">
    <property type="term" value="C:plasma membrane"/>
    <property type="evidence" value="ECO:0007669"/>
    <property type="project" value="TreeGrafter"/>
</dbReference>
<keyword evidence="3" id="KW-1185">Reference proteome</keyword>
<dbReference type="GO" id="GO:0090313">
    <property type="term" value="P:regulation of protein targeting to membrane"/>
    <property type="evidence" value="ECO:0007669"/>
    <property type="project" value="TreeGrafter"/>
</dbReference>
<reference evidence="3" key="1">
    <citation type="submission" date="2014-02" db="EMBL/GenBank/DDBJ databases">
        <authorList>
            <person name="Gan H."/>
        </authorList>
    </citation>
    <scope>NUCLEOTIDE SEQUENCE [LARGE SCALE GENOMIC DNA]</scope>
    <source>
        <strain evidence="3">S1</strain>
    </source>
</reference>
<gene>
    <name evidence="2" type="ORF">BN948_03190</name>
</gene>
<name>A0A1L1PJ35_HYDIT</name>
<sequence length="436" mass="45122">MRRSARLTLWFLLPVLLLAGLLFALQRWVTSEGFRDRLAAEASELLGAPVRAQAIGLALWPVPGVAVDGLSIQARTPLSLQRVELRPRWSALLAGQLRVQTLVVRQAVLPEATIALLGARVGAAQASPAGAADEGTDDAIDFSLLPRELVLDEVSWLAAHGARTTVNADLRFSEDGWPAKAELAIVGGALRGTTATLRREGEATAWALDARVGGGRVRGPIEVKLPEPGAKERRVVLDGSLRTEGVEVSALTAPSKPLTGRLQAETTLGARFPERVSADALVNALRSDTRFTVTGATLHGLDLLRAVSTVGLSSGGLTQLDTLAGQVATRGKAIQLSNLVASSGLLAATGDVAISPNRALSGRVRVDVTRGATAGVVGVPLAVGGTLDDPQVTLTRAALLGAAIGTAVMPGVGTGAGANLGDRLSEGLKDLFGEKR</sequence>
<protein>
    <recommendedName>
        <fullName evidence="1">AsmA domain-containing protein</fullName>
    </recommendedName>
</protein>
<dbReference type="RefSeq" id="WP_009515164.1">
    <property type="nucleotide sequence ID" value="NZ_CCAE010000028.1"/>
</dbReference>
<proteinExistence type="predicted"/>
<dbReference type="PANTHER" id="PTHR30441:SF4">
    <property type="entry name" value="PROTEIN ASMA"/>
    <property type="match status" value="1"/>
</dbReference>
<reference evidence="3" key="2">
    <citation type="submission" date="2014-11" db="EMBL/GenBank/DDBJ databases">
        <title>Draft genome sequence of Hydrogenophaga intermedia S1.</title>
        <authorList>
            <person name="Gan H.M."/>
            <person name="Chew T.H."/>
            <person name="Stolz A."/>
        </authorList>
    </citation>
    <scope>NUCLEOTIDE SEQUENCE [LARGE SCALE GENOMIC DNA]</scope>
    <source>
        <strain evidence="3">S1</strain>
    </source>
</reference>
<organism evidence="2 3">
    <name type="scientific">Hydrogenophaga intermedia</name>
    <dbReference type="NCBI Taxonomy" id="65786"/>
    <lineage>
        <taxon>Bacteria</taxon>
        <taxon>Pseudomonadati</taxon>
        <taxon>Pseudomonadota</taxon>
        <taxon>Betaproteobacteria</taxon>
        <taxon>Burkholderiales</taxon>
        <taxon>Comamonadaceae</taxon>
        <taxon>Hydrogenophaga</taxon>
    </lineage>
</organism>
<dbReference type="AlphaFoldDB" id="A0A1L1PJ35"/>
<dbReference type="Proteomes" id="UP000028878">
    <property type="component" value="Unassembled WGS sequence"/>
</dbReference>
<feature type="domain" description="AsmA" evidence="1">
    <location>
        <begin position="1"/>
        <end position="108"/>
    </location>
</feature>